<name>A0ABW1AAD8_9ACTN</name>
<dbReference type="PROSITE" id="PS51078">
    <property type="entry name" value="ICLR_ED"/>
    <property type="match status" value="1"/>
</dbReference>
<comment type="caution">
    <text evidence="4">The sequence shown here is derived from an EMBL/GenBank/DDBJ whole genome shotgun (WGS) entry which is preliminary data.</text>
</comment>
<dbReference type="PANTHER" id="PTHR30466">
    <property type="entry name" value="FLAVIN REDUCTASE"/>
    <property type="match status" value="1"/>
</dbReference>
<sequence>MTDTYESAPPVDPQWFRQVLGQYPTGVCAVTARGADGGPVGMVVGSFASASLDPPLVAFFADRKSTTWPKIAQAGSFCVNVLGADQESLCQRLSSKDPRKFEGVDLRDGPTGAPVLERSVAWLDCVVHAVQDAGDHFLVLGRVIELHIEEPRLPLLFFRGGYGRFAPISLAAPDPTGHFTRQLRYVELVRDEIEDLSRRLRARCALAALVDDEMVVVGTADAYERPGTAATLVGQRLPFLAPIGAVFAAWSPERTVEDWLAGGDPRLPAGAFRESLEAIRSRGYSVGLLSDGQRDLAVRLDEAAAQRTPASVTDFYGMAQRLRPDPVELTPEDKLAVRQISVPVVGAEGQVVLALTVYGFPKPRNGIDEYVDQILAAARAASSRIGATEGRPSIPAG</sequence>
<dbReference type="InterPro" id="IPR002563">
    <property type="entry name" value="Flavin_Rdtase-like_dom"/>
</dbReference>
<dbReference type="Gene3D" id="3.30.450.40">
    <property type="match status" value="1"/>
</dbReference>
<dbReference type="EMBL" id="JBHSON010000061">
    <property type="protein sequence ID" value="MFC5750974.1"/>
    <property type="molecule type" value="Genomic_DNA"/>
</dbReference>
<feature type="domain" description="IclR-ED" evidence="3">
    <location>
        <begin position="171"/>
        <end position="387"/>
    </location>
</feature>
<dbReference type="SUPFAM" id="SSF50475">
    <property type="entry name" value="FMN-binding split barrel"/>
    <property type="match status" value="1"/>
</dbReference>
<evidence type="ECO:0000259" key="3">
    <source>
        <dbReference type="PROSITE" id="PS51078"/>
    </source>
</evidence>
<dbReference type="Pfam" id="PF01613">
    <property type="entry name" value="Flavin_Reduct"/>
    <property type="match status" value="1"/>
</dbReference>
<dbReference type="SUPFAM" id="SSF55781">
    <property type="entry name" value="GAF domain-like"/>
    <property type="match status" value="1"/>
</dbReference>
<proteinExistence type="inferred from homology"/>
<evidence type="ECO:0000313" key="4">
    <source>
        <dbReference type="EMBL" id="MFC5750974.1"/>
    </source>
</evidence>
<dbReference type="InterPro" id="IPR012349">
    <property type="entry name" value="Split_barrel_FMN-bd"/>
</dbReference>
<dbReference type="Proteomes" id="UP001596074">
    <property type="component" value="Unassembled WGS sequence"/>
</dbReference>
<accession>A0ABW1AAD8</accession>
<reference evidence="5" key="1">
    <citation type="journal article" date="2019" name="Int. J. Syst. Evol. Microbiol.">
        <title>The Global Catalogue of Microorganisms (GCM) 10K type strain sequencing project: providing services to taxonomists for standard genome sequencing and annotation.</title>
        <authorList>
            <consortium name="The Broad Institute Genomics Platform"/>
            <consortium name="The Broad Institute Genome Sequencing Center for Infectious Disease"/>
            <person name="Wu L."/>
            <person name="Ma J."/>
        </authorList>
    </citation>
    <scope>NUCLEOTIDE SEQUENCE [LARGE SCALE GENOMIC DNA]</scope>
    <source>
        <strain evidence="5">KCTC 42087</strain>
    </source>
</reference>
<keyword evidence="5" id="KW-1185">Reference proteome</keyword>
<comment type="similarity">
    <text evidence="1">Belongs to the non-flavoprotein flavin reductase family.</text>
</comment>
<dbReference type="InterPro" id="IPR050268">
    <property type="entry name" value="NADH-dep_flavin_reductase"/>
</dbReference>
<evidence type="ECO:0000256" key="1">
    <source>
        <dbReference type="ARBA" id="ARBA00008898"/>
    </source>
</evidence>
<dbReference type="PANTHER" id="PTHR30466:SF11">
    <property type="entry name" value="FLAVIN-DEPENDENT MONOOXYGENASE, REDUCTASE SUBUNIT HSAB"/>
    <property type="match status" value="1"/>
</dbReference>
<dbReference type="InterPro" id="IPR029016">
    <property type="entry name" value="GAF-like_dom_sf"/>
</dbReference>
<gene>
    <name evidence="4" type="ORF">ACFPZN_35605</name>
</gene>
<evidence type="ECO:0000313" key="5">
    <source>
        <dbReference type="Proteomes" id="UP001596074"/>
    </source>
</evidence>
<dbReference type="SMART" id="SM00903">
    <property type="entry name" value="Flavin_Reduct"/>
    <property type="match status" value="1"/>
</dbReference>
<organism evidence="4 5">
    <name type="scientific">Actinomadura rugatobispora</name>
    <dbReference type="NCBI Taxonomy" id="1994"/>
    <lineage>
        <taxon>Bacteria</taxon>
        <taxon>Bacillati</taxon>
        <taxon>Actinomycetota</taxon>
        <taxon>Actinomycetes</taxon>
        <taxon>Streptosporangiales</taxon>
        <taxon>Thermomonosporaceae</taxon>
        <taxon>Actinomadura</taxon>
    </lineage>
</organism>
<dbReference type="InterPro" id="IPR014757">
    <property type="entry name" value="Tscrpt_reg_IclR_C"/>
</dbReference>
<evidence type="ECO:0000256" key="2">
    <source>
        <dbReference type="ARBA" id="ARBA00023002"/>
    </source>
</evidence>
<keyword evidence="2" id="KW-0560">Oxidoreductase</keyword>
<dbReference type="RefSeq" id="WP_378286832.1">
    <property type="nucleotide sequence ID" value="NZ_JBHSON010000061.1"/>
</dbReference>
<dbReference type="Gene3D" id="2.30.110.10">
    <property type="entry name" value="Electron Transport, Fmn-binding Protein, Chain A"/>
    <property type="match status" value="1"/>
</dbReference>
<protein>
    <submittedName>
        <fullName evidence="4">Flavin reductase</fullName>
    </submittedName>
</protein>